<evidence type="ECO:0000313" key="2">
    <source>
        <dbReference type="Proteomes" id="UP000240325"/>
    </source>
</evidence>
<reference evidence="1" key="1">
    <citation type="journal article" date="2017" name="Elife">
        <title>The kinetoplastid-infecting Bodo saltans virus (BsV), a window into the most abundant giant viruses in the sea.</title>
        <authorList>
            <person name="Deeg C.M."/>
            <person name="Chow C.-E.T."/>
            <person name="Suttle C.A."/>
        </authorList>
    </citation>
    <scope>NUCLEOTIDE SEQUENCE</scope>
    <source>
        <strain evidence="1">NG1</strain>
    </source>
</reference>
<dbReference type="Proteomes" id="UP000240325">
    <property type="component" value="Segment"/>
</dbReference>
<name>A0A2H4UU24_9VIRU</name>
<gene>
    <name evidence="1" type="ORF">BMW23_0389</name>
</gene>
<proteinExistence type="predicted"/>
<evidence type="ECO:0000313" key="1">
    <source>
        <dbReference type="EMBL" id="ATZ80443.1"/>
    </source>
</evidence>
<keyword evidence="2" id="KW-1185">Reference proteome</keyword>
<protein>
    <submittedName>
        <fullName evidence="1">Uncharacterized protein</fullName>
    </submittedName>
</protein>
<sequence>MTNLYVLHTNNNVYEYPTILLFQFFEYIFDCKLKIYLQNI</sequence>
<organism evidence="1">
    <name type="scientific">Bodo saltans virus</name>
    <dbReference type="NCBI Taxonomy" id="2024608"/>
    <lineage>
        <taxon>Viruses</taxon>
        <taxon>Varidnaviria</taxon>
        <taxon>Bamfordvirae</taxon>
        <taxon>Nucleocytoviricota</taxon>
        <taxon>Megaviricetes</taxon>
        <taxon>Imitervirales</taxon>
        <taxon>Mimiviridae</taxon>
        <taxon>Klosneuvirinae</taxon>
        <taxon>Theiavirus</taxon>
        <taxon>Theiavirus salishense</taxon>
    </lineage>
</organism>
<dbReference type="EMBL" id="MF782455">
    <property type="protein sequence ID" value="ATZ80443.1"/>
    <property type="molecule type" value="Genomic_DNA"/>
</dbReference>
<accession>A0A2H4UU24</accession>